<sequence>MQVLYNKNYHGEEDQVRKTIFEERLNRIVQHNLEYDLGIHSYYRGINEFSDMTRQERLKYKKGLIPSDIKEERNLYEYSGDIELPASLDWRTKGYVTENGPCGFNNATIGATCKNYKIIAKNENILQEALVKIGPISIGINCLDSFMDYKGGVYNDPECEPITLDHAMLLVGYGTDNGKDYWLVKN</sequence>
<evidence type="ECO:0000256" key="1">
    <source>
        <dbReference type="ARBA" id="ARBA00008455"/>
    </source>
</evidence>
<dbReference type="InterPro" id="IPR013128">
    <property type="entry name" value="Peptidase_C1A"/>
</dbReference>
<name>A0ABY6JWF0_9ARAC</name>
<evidence type="ECO:0000313" key="4">
    <source>
        <dbReference type="EMBL" id="UYV60921.1"/>
    </source>
</evidence>
<feature type="non-terminal residue" evidence="4">
    <location>
        <position position="1"/>
    </location>
</feature>
<dbReference type="InterPro" id="IPR013201">
    <property type="entry name" value="Prot_inhib_I29"/>
</dbReference>
<dbReference type="Gene3D" id="3.90.70.10">
    <property type="entry name" value="Cysteine proteinases"/>
    <property type="match status" value="1"/>
</dbReference>
<keyword evidence="5" id="KW-1185">Reference proteome</keyword>
<comment type="similarity">
    <text evidence="1">Belongs to the peptidase C1 family.</text>
</comment>
<proteinExistence type="inferred from homology"/>
<dbReference type="Pfam" id="PF08246">
    <property type="entry name" value="Inhibitor_I29"/>
    <property type="match status" value="1"/>
</dbReference>
<reference evidence="4 5" key="1">
    <citation type="submission" date="2022-01" db="EMBL/GenBank/DDBJ databases">
        <title>A chromosomal length assembly of Cordylochernes scorpioides.</title>
        <authorList>
            <person name="Zeh D."/>
            <person name="Zeh J."/>
        </authorList>
    </citation>
    <scope>NUCLEOTIDE SEQUENCE [LARGE SCALE GENOMIC DNA]</scope>
    <source>
        <strain evidence="4">IN4F17</strain>
        <tissue evidence="4">Whole Body</tissue>
    </source>
</reference>
<dbReference type="Gene3D" id="1.10.287.2250">
    <property type="match status" value="1"/>
</dbReference>
<feature type="domain" description="Cathepsin propeptide inhibitor" evidence="3">
    <location>
        <begin position="2"/>
        <end position="57"/>
    </location>
</feature>
<organism evidence="4 5">
    <name type="scientific">Cordylochernes scorpioides</name>
    <dbReference type="NCBI Taxonomy" id="51811"/>
    <lineage>
        <taxon>Eukaryota</taxon>
        <taxon>Metazoa</taxon>
        <taxon>Ecdysozoa</taxon>
        <taxon>Arthropoda</taxon>
        <taxon>Chelicerata</taxon>
        <taxon>Arachnida</taxon>
        <taxon>Pseudoscorpiones</taxon>
        <taxon>Cheliferoidea</taxon>
        <taxon>Chernetidae</taxon>
        <taxon>Cordylochernes</taxon>
    </lineage>
</organism>
<dbReference type="SMART" id="SM00848">
    <property type="entry name" value="Inhibitor_I29"/>
    <property type="match status" value="1"/>
</dbReference>
<evidence type="ECO:0000313" key="5">
    <source>
        <dbReference type="Proteomes" id="UP001235939"/>
    </source>
</evidence>
<dbReference type="PANTHER" id="PTHR12411">
    <property type="entry name" value="CYSTEINE PROTEASE FAMILY C1-RELATED"/>
    <property type="match status" value="1"/>
</dbReference>
<dbReference type="SUPFAM" id="SSF54001">
    <property type="entry name" value="Cysteine proteinases"/>
    <property type="match status" value="1"/>
</dbReference>
<dbReference type="InterPro" id="IPR025660">
    <property type="entry name" value="Pept_his_AS"/>
</dbReference>
<feature type="domain" description="Peptidase C1A papain C-terminal" evidence="2">
    <location>
        <begin position="39"/>
        <end position="186"/>
    </location>
</feature>
<dbReference type="Proteomes" id="UP001235939">
    <property type="component" value="Chromosome 01"/>
</dbReference>
<dbReference type="Pfam" id="PF00112">
    <property type="entry name" value="Peptidase_C1"/>
    <property type="match status" value="1"/>
</dbReference>
<evidence type="ECO:0008006" key="6">
    <source>
        <dbReference type="Google" id="ProtNLM"/>
    </source>
</evidence>
<protein>
    <recommendedName>
        <fullName evidence="6">Cathepsin L</fullName>
    </recommendedName>
</protein>
<evidence type="ECO:0000259" key="2">
    <source>
        <dbReference type="SMART" id="SM00645"/>
    </source>
</evidence>
<accession>A0ABY6JWF0</accession>
<dbReference type="EMBL" id="CP092863">
    <property type="protein sequence ID" value="UYV60921.1"/>
    <property type="molecule type" value="Genomic_DNA"/>
</dbReference>
<dbReference type="InterPro" id="IPR000668">
    <property type="entry name" value="Peptidase_C1A_C"/>
</dbReference>
<gene>
    <name evidence="4" type="ORF">LAZ67_1002847</name>
</gene>
<dbReference type="InterPro" id="IPR038765">
    <property type="entry name" value="Papain-like_cys_pep_sf"/>
</dbReference>
<evidence type="ECO:0000259" key="3">
    <source>
        <dbReference type="SMART" id="SM00848"/>
    </source>
</evidence>
<dbReference type="PROSITE" id="PS00639">
    <property type="entry name" value="THIOL_PROTEASE_HIS"/>
    <property type="match status" value="1"/>
</dbReference>
<dbReference type="SMART" id="SM00645">
    <property type="entry name" value="Pept_C1"/>
    <property type="match status" value="1"/>
</dbReference>